<evidence type="ECO:0000256" key="3">
    <source>
        <dbReference type="ARBA" id="ARBA00022833"/>
    </source>
</evidence>
<dbReference type="STRING" id="106004.A0A1Y2FWD5"/>
<evidence type="ECO:0000259" key="5">
    <source>
        <dbReference type="PROSITE" id="PS50865"/>
    </source>
</evidence>
<organism evidence="6 7">
    <name type="scientific">Leucosporidium creatinivorum</name>
    <dbReference type="NCBI Taxonomy" id="106004"/>
    <lineage>
        <taxon>Eukaryota</taxon>
        <taxon>Fungi</taxon>
        <taxon>Dikarya</taxon>
        <taxon>Basidiomycota</taxon>
        <taxon>Pucciniomycotina</taxon>
        <taxon>Microbotryomycetes</taxon>
        <taxon>Leucosporidiales</taxon>
        <taxon>Leucosporidium</taxon>
    </lineage>
</organism>
<protein>
    <recommendedName>
        <fullName evidence="5">MYND-type domain-containing protein</fullName>
    </recommendedName>
</protein>
<evidence type="ECO:0000313" key="7">
    <source>
        <dbReference type="Proteomes" id="UP000193467"/>
    </source>
</evidence>
<dbReference type="Pfam" id="PF01753">
    <property type="entry name" value="zf-MYND"/>
    <property type="match status" value="1"/>
</dbReference>
<dbReference type="Gene3D" id="6.10.140.2220">
    <property type="match status" value="1"/>
</dbReference>
<dbReference type="InParanoid" id="A0A1Y2FWD5"/>
<dbReference type="EMBL" id="MCGR01000011">
    <property type="protein sequence ID" value="ORY88323.1"/>
    <property type="molecule type" value="Genomic_DNA"/>
</dbReference>
<name>A0A1Y2FWD5_9BASI</name>
<dbReference type="SUPFAM" id="SSF144232">
    <property type="entry name" value="HIT/MYND zinc finger-like"/>
    <property type="match status" value="1"/>
</dbReference>
<dbReference type="OrthoDB" id="341421at2759"/>
<dbReference type="AlphaFoldDB" id="A0A1Y2FWD5"/>
<dbReference type="Proteomes" id="UP000193467">
    <property type="component" value="Unassembled WGS sequence"/>
</dbReference>
<evidence type="ECO:0000313" key="6">
    <source>
        <dbReference type="EMBL" id="ORY88323.1"/>
    </source>
</evidence>
<gene>
    <name evidence="6" type="ORF">BCR35DRAFT_337896</name>
</gene>
<evidence type="ECO:0000256" key="1">
    <source>
        <dbReference type="ARBA" id="ARBA00022723"/>
    </source>
</evidence>
<reference evidence="6 7" key="1">
    <citation type="submission" date="2016-07" db="EMBL/GenBank/DDBJ databases">
        <title>Pervasive Adenine N6-methylation of Active Genes in Fungi.</title>
        <authorList>
            <consortium name="DOE Joint Genome Institute"/>
            <person name="Mondo S.J."/>
            <person name="Dannebaum R.O."/>
            <person name="Kuo R.C."/>
            <person name="Labutti K."/>
            <person name="Haridas S."/>
            <person name="Kuo A."/>
            <person name="Salamov A."/>
            <person name="Ahrendt S.R."/>
            <person name="Lipzen A."/>
            <person name="Sullivan W."/>
            <person name="Andreopoulos W.B."/>
            <person name="Clum A."/>
            <person name="Lindquist E."/>
            <person name="Daum C."/>
            <person name="Ramamoorthy G.K."/>
            <person name="Gryganskyi A."/>
            <person name="Culley D."/>
            <person name="Magnuson J.K."/>
            <person name="James T.Y."/>
            <person name="O'Malley M.A."/>
            <person name="Stajich J.E."/>
            <person name="Spatafora J.W."/>
            <person name="Visel A."/>
            <person name="Grigoriev I.V."/>
        </authorList>
    </citation>
    <scope>NUCLEOTIDE SEQUENCE [LARGE SCALE GENOMIC DNA]</scope>
    <source>
        <strain evidence="6 7">62-1032</strain>
    </source>
</reference>
<dbReference type="PROSITE" id="PS50865">
    <property type="entry name" value="ZF_MYND_2"/>
    <property type="match status" value="1"/>
</dbReference>
<keyword evidence="2 4" id="KW-0863">Zinc-finger</keyword>
<comment type="caution">
    <text evidence="6">The sequence shown here is derived from an EMBL/GenBank/DDBJ whole genome shotgun (WGS) entry which is preliminary data.</text>
</comment>
<keyword evidence="1" id="KW-0479">Metal-binding</keyword>
<feature type="domain" description="MYND-type" evidence="5">
    <location>
        <begin position="284"/>
        <end position="321"/>
    </location>
</feature>
<accession>A0A1Y2FWD5</accession>
<evidence type="ECO:0000256" key="4">
    <source>
        <dbReference type="PROSITE-ProRule" id="PRU00134"/>
    </source>
</evidence>
<dbReference type="GO" id="GO:0008270">
    <property type="term" value="F:zinc ion binding"/>
    <property type="evidence" value="ECO:0007669"/>
    <property type="project" value="UniProtKB-KW"/>
</dbReference>
<keyword evidence="7" id="KW-1185">Reference proteome</keyword>
<dbReference type="PROSITE" id="PS01360">
    <property type="entry name" value="ZF_MYND_1"/>
    <property type="match status" value="1"/>
</dbReference>
<keyword evidence="3" id="KW-0862">Zinc</keyword>
<sequence length="330" mass="35524">MGIKVERYTVTKSDPRLSFIGGVHKAGLLHLPSALSLAPRCYARLQPESNFTQVCSSTKGRVIVVHCETTKRSVIITFDNVQNPLATLPSHLEYLRNGQTTANIEIVSVLQSTDLDVLPPSVLNPLFPLLGASSALNVTVQTIKDDQVTSLTVDRSDGTLTLYYPSPEVLGLKLVGSDLAGFGAFHRLMILLDEDQEEGSSPSCHYDGLKGPNRLPPLSKHGAALLGAAQALNAPSSGRGGNLARFSGLKDKVQALLDEAATGNRVPGLEAARMLLLTAAEGFCIVCAKEDGLKKCSGCKDVYYCGSMHQKEDWPFHRDLCKLNRKTKGP</sequence>
<dbReference type="InterPro" id="IPR002893">
    <property type="entry name" value="Znf_MYND"/>
</dbReference>
<proteinExistence type="predicted"/>
<evidence type="ECO:0000256" key="2">
    <source>
        <dbReference type="ARBA" id="ARBA00022771"/>
    </source>
</evidence>